<dbReference type="Proteomes" id="UP000622797">
    <property type="component" value="Unassembled WGS sequence"/>
</dbReference>
<evidence type="ECO:0000256" key="1">
    <source>
        <dbReference type="SAM" id="MobiDB-lite"/>
    </source>
</evidence>
<reference evidence="2" key="2">
    <citation type="submission" date="2020-05" db="EMBL/GenBank/DDBJ databases">
        <authorList>
            <person name="Kim H.-S."/>
            <person name="Proctor R.H."/>
            <person name="Brown D.W."/>
        </authorList>
    </citation>
    <scope>NUCLEOTIDE SEQUENCE</scope>
    <source>
        <strain evidence="2">NRRL 20472</strain>
    </source>
</reference>
<accession>A0A8H4TUS4</accession>
<reference evidence="2" key="1">
    <citation type="journal article" date="2020" name="BMC Genomics">
        <title>Correction to: Identification and distribution of gene clusters required for synthesis of sphingolipid metabolism inhibitors in diverse species of the filamentous fungus Fusarium.</title>
        <authorList>
            <person name="Kim H.S."/>
            <person name="Lohmar J.M."/>
            <person name="Busman M."/>
            <person name="Brown D.W."/>
            <person name="Naumann T.A."/>
            <person name="Divon H.H."/>
            <person name="Lysoe E."/>
            <person name="Uhlig S."/>
            <person name="Proctor R.H."/>
        </authorList>
    </citation>
    <scope>NUCLEOTIDE SEQUENCE</scope>
    <source>
        <strain evidence="2">NRRL 20472</strain>
    </source>
</reference>
<feature type="compositionally biased region" description="Basic residues" evidence="1">
    <location>
        <begin position="147"/>
        <end position="156"/>
    </location>
</feature>
<dbReference type="EMBL" id="JABEXW010000411">
    <property type="protein sequence ID" value="KAF4964421.1"/>
    <property type="molecule type" value="Genomic_DNA"/>
</dbReference>
<protein>
    <submittedName>
        <fullName evidence="2">Uncharacterized protein</fullName>
    </submittedName>
</protein>
<evidence type="ECO:0000313" key="2">
    <source>
        <dbReference type="EMBL" id="KAF4964421.1"/>
    </source>
</evidence>
<evidence type="ECO:0000313" key="3">
    <source>
        <dbReference type="Proteomes" id="UP000622797"/>
    </source>
</evidence>
<comment type="caution">
    <text evidence="2">The sequence shown here is derived from an EMBL/GenBank/DDBJ whole genome shotgun (WGS) entry which is preliminary data.</text>
</comment>
<keyword evidence="3" id="KW-1185">Reference proteome</keyword>
<feature type="region of interest" description="Disordered" evidence="1">
    <location>
        <begin position="229"/>
        <end position="258"/>
    </location>
</feature>
<proteinExistence type="predicted"/>
<dbReference type="AlphaFoldDB" id="A0A8H4TUS4"/>
<feature type="region of interest" description="Disordered" evidence="1">
    <location>
        <begin position="129"/>
        <end position="183"/>
    </location>
</feature>
<gene>
    <name evidence="2" type="ORF">FSARC_7656</name>
</gene>
<name>A0A8H4TUS4_9HYPO</name>
<sequence length="258" mass="29310">MPHFPAQIHLGTRQTYRHMYLDLHHFALSLSIVFSQNGPFALCANDTCFSPGGILPSPSLVRHALLWTTRQLSVDGLAYTLPIVFFGYHPGPHLENDRSATRAKQDTQRDGDELASSCKSCIATRQLKKQRPIPGQVHRTNRDADKHRRYPAKRRIRNDPYSIATHSAHRKDGHSTPEQQNEEYRIEDEVSQDLLCFLSQSQIVQDRPKLVSSGPCQKACRRWHANQESQLDDKEHGGIVASGKGSRWTEQKTNIVSR</sequence>
<organism evidence="2 3">
    <name type="scientific">Fusarium sarcochroum</name>
    <dbReference type="NCBI Taxonomy" id="1208366"/>
    <lineage>
        <taxon>Eukaryota</taxon>
        <taxon>Fungi</taxon>
        <taxon>Dikarya</taxon>
        <taxon>Ascomycota</taxon>
        <taxon>Pezizomycotina</taxon>
        <taxon>Sordariomycetes</taxon>
        <taxon>Hypocreomycetidae</taxon>
        <taxon>Hypocreales</taxon>
        <taxon>Nectriaceae</taxon>
        <taxon>Fusarium</taxon>
        <taxon>Fusarium lateritium species complex</taxon>
    </lineage>
</organism>